<dbReference type="EMBL" id="KK365133">
    <property type="protein sequence ID" value="KCZ82014.1"/>
    <property type="molecule type" value="Genomic_DNA"/>
</dbReference>
<dbReference type="InterPro" id="IPR011051">
    <property type="entry name" value="RmlC_Cupin_sf"/>
</dbReference>
<gene>
    <name evidence="1" type="ORF">H312_00496</name>
</gene>
<reference evidence="2" key="1">
    <citation type="submission" date="2013-02" db="EMBL/GenBank/DDBJ databases">
        <authorList>
            <consortium name="The Broad Institute Genome Sequencing Platform"/>
            <person name="Cuomo C."/>
            <person name="Becnel J."/>
            <person name="Sanscrainte N."/>
            <person name="Walker B."/>
            <person name="Young S.K."/>
            <person name="Zeng Q."/>
            <person name="Gargeya S."/>
            <person name="Fitzgerald M."/>
            <person name="Haas B."/>
            <person name="Abouelleil A."/>
            <person name="Alvarado L."/>
            <person name="Arachchi H.M."/>
            <person name="Berlin A.M."/>
            <person name="Chapman S.B."/>
            <person name="Dewar J."/>
            <person name="Goldberg J."/>
            <person name="Griggs A."/>
            <person name="Gujja S."/>
            <person name="Hansen M."/>
            <person name="Howarth C."/>
            <person name="Imamovic A."/>
            <person name="Larimer J."/>
            <person name="McCowan C."/>
            <person name="Murphy C."/>
            <person name="Neiman D."/>
            <person name="Pearson M."/>
            <person name="Priest M."/>
            <person name="Roberts A."/>
            <person name="Saif S."/>
            <person name="Shea T."/>
            <person name="Sisk P."/>
            <person name="Sykes S."/>
            <person name="Wortman J."/>
            <person name="Nusbaum C."/>
            <person name="Birren B."/>
        </authorList>
    </citation>
    <scope>NUCLEOTIDE SEQUENCE [LARGE SCALE GENOMIC DNA]</scope>
    <source>
        <strain evidence="2">PRA339</strain>
    </source>
</reference>
<dbReference type="SUPFAM" id="SSF51182">
    <property type="entry name" value="RmlC-like cupins"/>
    <property type="match status" value="1"/>
</dbReference>
<proteinExistence type="predicted"/>
<evidence type="ECO:0000313" key="1">
    <source>
        <dbReference type="EMBL" id="KCZ82014.1"/>
    </source>
</evidence>
<sequence length="305" mass="35221">MTIKQKPLTRRKSYKYFTTEVTENVDDFWKVAAEGEIDSALNEDTLDFPESSAINDSSLKFKKEFVINEPIENNVIASSEKNEFSFFSDVDIADNFINFENDDEENVINNFKNNNEILNDNSKEGVIKVEEIIKEKDTSKKLNRKVKKDKTLIDKFNSQNVLSEKTNKERRKSFYEPNDYIIKAYLPDKLKKQEKSSIKKNKKNELIAISDIKRYSFDKNTHIKLKRINKTEIALINLEKDAKIKDQMCNRNMIITVLKGSIEIEFDNNTLLIRNGGMCFVKNDCVYSITGISAAGSVLSVVYVK</sequence>
<dbReference type="AlphaFoldDB" id="A0A059F4U8"/>
<accession>A0A059F4U8</accession>
<dbReference type="HOGENOM" id="CLU_912068_0_0_1"/>
<dbReference type="OrthoDB" id="2198438at2759"/>
<evidence type="ECO:0000313" key="2">
    <source>
        <dbReference type="Proteomes" id="UP000030655"/>
    </source>
</evidence>
<dbReference type="Gene3D" id="2.60.120.10">
    <property type="entry name" value="Jelly Rolls"/>
    <property type="match status" value="1"/>
</dbReference>
<reference evidence="1 2" key="2">
    <citation type="submission" date="2014-03" db="EMBL/GenBank/DDBJ databases">
        <title>The Genome Sequence of Anncaliia algerae insect isolate PRA339.</title>
        <authorList>
            <consortium name="The Broad Institute Genome Sequencing Platform"/>
            <consortium name="The Broad Institute Genome Sequencing Center for Infectious Disease"/>
            <person name="Cuomo C."/>
            <person name="Becnel J."/>
            <person name="Sanscrainte N."/>
            <person name="Walker B."/>
            <person name="Young S.K."/>
            <person name="Zeng Q."/>
            <person name="Gargeya S."/>
            <person name="Fitzgerald M."/>
            <person name="Haas B."/>
            <person name="Abouelleil A."/>
            <person name="Alvarado L."/>
            <person name="Arachchi H.M."/>
            <person name="Berlin A.M."/>
            <person name="Chapman S.B."/>
            <person name="Dewar J."/>
            <person name="Goldberg J."/>
            <person name="Griggs A."/>
            <person name="Gujja S."/>
            <person name="Hansen M."/>
            <person name="Howarth C."/>
            <person name="Imamovic A."/>
            <person name="Larimer J."/>
            <person name="McCowan C."/>
            <person name="Murphy C."/>
            <person name="Neiman D."/>
            <person name="Pearson M."/>
            <person name="Priest M."/>
            <person name="Roberts A."/>
            <person name="Saif S."/>
            <person name="Shea T."/>
            <person name="Sisk P."/>
            <person name="Sykes S."/>
            <person name="Wortman J."/>
            <person name="Nusbaum C."/>
            <person name="Birren B."/>
        </authorList>
    </citation>
    <scope>NUCLEOTIDE SEQUENCE [LARGE SCALE GENOMIC DNA]</scope>
    <source>
        <strain evidence="1 2">PRA339</strain>
    </source>
</reference>
<dbReference type="VEuPathDB" id="MicrosporidiaDB:H312_00496"/>
<keyword evidence="2" id="KW-1185">Reference proteome</keyword>
<name>A0A059F4U8_9MICR</name>
<organism evidence="1 2">
    <name type="scientific">Anncaliia algerae PRA339</name>
    <dbReference type="NCBI Taxonomy" id="1288291"/>
    <lineage>
        <taxon>Eukaryota</taxon>
        <taxon>Fungi</taxon>
        <taxon>Fungi incertae sedis</taxon>
        <taxon>Microsporidia</taxon>
        <taxon>Tubulinosematoidea</taxon>
        <taxon>Tubulinosematidae</taxon>
        <taxon>Anncaliia</taxon>
    </lineage>
</organism>
<dbReference type="Proteomes" id="UP000030655">
    <property type="component" value="Unassembled WGS sequence"/>
</dbReference>
<protein>
    <submittedName>
        <fullName evidence="1">Uncharacterized protein</fullName>
    </submittedName>
</protein>
<dbReference type="InterPro" id="IPR014710">
    <property type="entry name" value="RmlC-like_jellyroll"/>
</dbReference>